<evidence type="ECO:0000259" key="5">
    <source>
        <dbReference type="PROSITE" id="PS50931"/>
    </source>
</evidence>
<comment type="similarity">
    <text evidence="1">Belongs to the LysR transcriptional regulatory family.</text>
</comment>
<dbReference type="PROSITE" id="PS50931">
    <property type="entry name" value="HTH_LYSR"/>
    <property type="match status" value="1"/>
</dbReference>
<proteinExistence type="inferred from homology"/>
<dbReference type="PRINTS" id="PR00039">
    <property type="entry name" value="HTHLYSR"/>
</dbReference>
<dbReference type="Gene3D" id="3.40.190.10">
    <property type="entry name" value="Periplasmic binding protein-like II"/>
    <property type="match status" value="2"/>
</dbReference>
<dbReference type="AlphaFoldDB" id="A0A7W4W775"/>
<dbReference type="Pfam" id="PF00126">
    <property type="entry name" value="HTH_1"/>
    <property type="match status" value="1"/>
</dbReference>
<dbReference type="Proteomes" id="UP000537130">
    <property type="component" value="Unassembled WGS sequence"/>
</dbReference>
<gene>
    <name evidence="6" type="ORF">FHR99_002944</name>
</gene>
<evidence type="ECO:0000256" key="3">
    <source>
        <dbReference type="ARBA" id="ARBA00023125"/>
    </source>
</evidence>
<dbReference type="SUPFAM" id="SSF53850">
    <property type="entry name" value="Periplasmic binding protein-like II"/>
    <property type="match status" value="1"/>
</dbReference>
<sequence>MISLRQLQYALAVDKTRHFKRASEDCAISQSALSTAIAELETQLGIQIFERNNKQVLVTPQGEQLLLKARDIIARVQELYHLAESDRKPLSVPLSIGVIPTIGPYLLPRVLPRVRKRHPDSQLSIVEDQSAVLVEKVRSGELDTAILALPYAIEGLHAFEFWAEDFYLLTHRQDALAKRASVAGKQLRDSRLLLLKEGHCLKDHALSACRLPATETDQALAGTSLYTLVQMVAGKMGTTLVPAIALDQLLHNNRELAAIPLKDPGPHRRLAFITRLNFSGVNSVDYLRTLFREELQRKPSKYEASH</sequence>
<evidence type="ECO:0000313" key="6">
    <source>
        <dbReference type="EMBL" id="MBB3048670.1"/>
    </source>
</evidence>
<reference evidence="6 7" key="1">
    <citation type="submission" date="2020-08" db="EMBL/GenBank/DDBJ databases">
        <title>Genomic Encyclopedia of Type Strains, Phase III (KMG-III): the genomes of soil and plant-associated and newly described type strains.</title>
        <authorList>
            <person name="Whitman W."/>
        </authorList>
    </citation>
    <scope>NUCLEOTIDE SEQUENCE [LARGE SCALE GENOMIC DNA]</scope>
    <source>
        <strain evidence="6 7">CECT 8654</strain>
    </source>
</reference>
<keyword evidence="2" id="KW-0805">Transcription regulation</keyword>
<dbReference type="RefSeq" id="WP_183411439.1">
    <property type="nucleotide sequence ID" value="NZ_JACHWY010000003.1"/>
</dbReference>
<dbReference type="InterPro" id="IPR000847">
    <property type="entry name" value="LysR_HTH_N"/>
</dbReference>
<dbReference type="InterPro" id="IPR036388">
    <property type="entry name" value="WH-like_DNA-bd_sf"/>
</dbReference>
<dbReference type="InterPro" id="IPR036390">
    <property type="entry name" value="WH_DNA-bd_sf"/>
</dbReference>
<dbReference type="CDD" id="cd08411">
    <property type="entry name" value="PBP2_OxyR"/>
    <property type="match status" value="1"/>
</dbReference>
<organism evidence="6 7">
    <name type="scientific">Litorivivens lipolytica</name>
    <dbReference type="NCBI Taxonomy" id="1524264"/>
    <lineage>
        <taxon>Bacteria</taxon>
        <taxon>Pseudomonadati</taxon>
        <taxon>Pseudomonadota</taxon>
        <taxon>Gammaproteobacteria</taxon>
        <taxon>Litorivivens</taxon>
    </lineage>
</organism>
<dbReference type="SUPFAM" id="SSF46785">
    <property type="entry name" value="Winged helix' DNA-binding domain"/>
    <property type="match status" value="1"/>
</dbReference>
<keyword evidence="3" id="KW-0238">DNA-binding</keyword>
<name>A0A7W4W775_9GAMM</name>
<protein>
    <submittedName>
        <fullName evidence="6">LysR family hydrogen peroxide-inducible transcriptional activator</fullName>
    </submittedName>
</protein>
<dbReference type="GO" id="GO:0032993">
    <property type="term" value="C:protein-DNA complex"/>
    <property type="evidence" value="ECO:0007669"/>
    <property type="project" value="TreeGrafter"/>
</dbReference>
<dbReference type="EMBL" id="JACHWY010000003">
    <property type="protein sequence ID" value="MBB3048670.1"/>
    <property type="molecule type" value="Genomic_DNA"/>
</dbReference>
<accession>A0A7W4W775</accession>
<dbReference type="Pfam" id="PF03466">
    <property type="entry name" value="LysR_substrate"/>
    <property type="match status" value="1"/>
</dbReference>
<keyword evidence="7" id="KW-1185">Reference proteome</keyword>
<dbReference type="Gene3D" id="1.10.10.10">
    <property type="entry name" value="Winged helix-like DNA-binding domain superfamily/Winged helix DNA-binding domain"/>
    <property type="match status" value="1"/>
</dbReference>
<dbReference type="PANTHER" id="PTHR30346">
    <property type="entry name" value="TRANSCRIPTIONAL DUAL REGULATOR HCAR-RELATED"/>
    <property type="match status" value="1"/>
</dbReference>
<evidence type="ECO:0000256" key="4">
    <source>
        <dbReference type="ARBA" id="ARBA00023163"/>
    </source>
</evidence>
<evidence type="ECO:0000256" key="1">
    <source>
        <dbReference type="ARBA" id="ARBA00009437"/>
    </source>
</evidence>
<keyword evidence="4" id="KW-0804">Transcription</keyword>
<dbReference type="InterPro" id="IPR005119">
    <property type="entry name" value="LysR_subst-bd"/>
</dbReference>
<evidence type="ECO:0000313" key="7">
    <source>
        <dbReference type="Proteomes" id="UP000537130"/>
    </source>
</evidence>
<comment type="caution">
    <text evidence="6">The sequence shown here is derived from an EMBL/GenBank/DDBJ whole genome shotgun (WGS) entry which is preliminary data.</text>
</comment>
<dbReference type="GO" id="GO:0003677">
    <property type="term" value="F:DNA binding"/>
    <property type="evidence" value="ECO:0007669"/>
    <property type="project" value="UniProtKB-KW"/>
</dbReference>
<dbReference type="GO" id="GO:0003700">
    <property type="term" value="F:DNA-binding transcription factor activity"/>
    <property type="evidence" value="ECO:0007669"/>
    <property type="project" value="InterPro"/>
</dbReference>
<feature type="domain" description="HTH lysR-type" evidence="5">
    <location>
        <begin position="2"/>
        <end position="59"/>
    </location>
</feature>
<dbReference type="PANTHER" id="PTHR30346:SF10">
    <property type="entry name" value="TRANSCRIPTIONAL REGULATOR OF OXIDATIVE STRESS OXYR"/>
    <property type="match status" value="1"/>
</dbReference>
<evidence type="ECO:0000256" key="2">
    <source>
        <dbReference type="ARBA" id="ARBA00023015"/>
    </source>
</evidence>
<dbReference type="FunFam" id="1.10.10.10:FF:000001">
    <property type="entry name" value="LysR family transcriptional regulator"/>
    <property type="match status" value="1"/>
</dbReference>